<gene>
    <name evidence="1" type="ORF">ACJIZ3_002162</name>
</gene>
<keyword evidence="2" id="KW-1185">Reference proteome</keyword>
<name>A0ABD3U5P5_9LAMI</name>
<proteinExistence type="predicted"/>
<evidence type="ECO:0000313" key="2">
    <source>
        <dbReference type="Proteomes" id="UP001634393"/>
    </source>
</evidence>
<dbReference type="AlphaFoldDB" id="A0ABD3U5P5"/>
<evidence type="ECO:0008006" key="3">
    <source>
        <dbReference type="Google" id="ProtNLM"/>
    </source>
</evidence>
<reference evidence="1 2" key="1">
    <citation type="submission" date="2024-12" db="EMBL/GenBank/DDBJ databases">
        <title>The unique morphological basis and parallel evolutionary history of personate flowers in Penstemon.</title>
        <authorList>
            <person name="Depatie T.H."/>
            <person name="Wessinger C.A."/>
        </authorList>
    </citation>
    <scope>NUCLEOTIDE SEQUENCE [LARGE SCALE GENOMIC DNA]</scope>
    <source>
        <strain evidence="1">WTNN_2</strain>
        <tissue evidence="1">Leaf</tissue>
    </source>
</reference>
<evidence type="ECO:0000313" key="1">
    <source>
        <dbReference type="EMBL" id="KAL3844759.1"/>
    </source>
</evidence>
<comment type="caution">
    <text evidence="1">The sequence shown here is derived from an EMBL/GenBank/DDBJ whole genome shotgun (WGS) entry which is preliminary data.</text>
</comment>
<dbReference type="Gene3D" id="2.70.98.10">
    <property type="match status" value="1"/>
</dbReference>
<protein>
    <recommendedName>
        <fullName evidence="3">Protein NDH-DEPENDENT CYCLIC ELECTRON FLOW 5</fullName>
    </recommendedName>
</protein>
<organism evidence="1 2">
    <name type="scientific">Penstemon smallii</name>
    <dbReference type="NCBI Taxonomy" id="265156"/>
    <lineage>
        <taxon>Eukaryota</taxon>
        <taxon>Viridiplantae</taxon>
        <taxon>Streptophyta</taxon>
        <taxon>Embryophyta</taxon>
        <taxon>Tracheophyta</taxon>
        <taxon>Spermatophyta</taxon>
        <taxon>Magnoliopsida</taxon>
        <taxon>eudicotyledons</taxon>
        <taxon>Gunneridae</taxon>
        <taxon>Pentapetalae</taxon>
        <taxon>asterids</taxon>
        <taxon>lamiids</taxon>
        <taxon>Lamiales</taxon>
        <taxon>Plantaginaceae</taxon>
        <taxon>Cheloneae</taxon>
        <taxon>Penstemon</taxon>
    </lineage>
</organism>
<sequence length="353" mass="39239">MMSLVFPNFFSVPGLPKPGNPFRCLRNKTIMAANTWAHELIDVDYSESELGERGVTFSEIGDGSCVVKMALENGSAAKLMLPSGLITSYKPQMWHGGTMELLHTSVDSREELNEVVIQGGLSLSLSLSFGCDNIDAAEGVLWSPNEWTLHQVKGTPEESIQLQLICKEEGINVNAQVKHIITLGQDLLTSEVTISNSSTCSSFRLTGSVLSHLAVSTPDATYAIGLQGSDYFIRPPFDGEFSIIPPDFVDKKIRTEPLEGEEDDNYKHLTEKLSMIYTSAPRNITIIDRGRRNSVSLRRDGFNELYMLSPGSEHEWYGKYSYICVGHAALLEPIILDPQSQWRGRLQLFNPNY</sequence>
<accession>A0ABD3U5P5</accession>
<dbReference type="Proteomes" id="UP001634393">
    <property type="component" value="Unassembled WGS sequence"/>
</dbReference>
<dbReference type="InterPro" id="IPR011013">
    <property type="entry name" value="Gal_mutarotase_sf_dom"/>
</dbReference>
<dbReference type="SUPFAM" id="SSF74650">
    <property type="entry name" value="Galactose mutarotase-like"/>
    <property type="match status" value="1"/>
</dbReference>
<dbReference type="PANTHER" id="PTHR11122:SF15">
    <property type="entry name" value="PROTEIN NDH-DEPENDENT CYCLIC ELECTRON FLOW 5"/>
    <property type="match status" value="1"/>
</dbReference>
<dbReference type="PANTHER" id="PTHR11122">
    <property type="entry name" value="APOSPORY-ASSOCIATED PROTEIN C-RELATED"/>
    <property type="match status" value="1"/>
</dbReference>
<dbReference type="EMBL" id="JBJXBP010000002">
    <property type="protein sequence ID" value="KAL3844759.1"/>
    <property type="molecule type" value="Genomic_DNA"/>
</dbReference>
<dbReference type="InterPro" id="IPR014718">
    <property type="entry name" value="GH-type_carb-bd"/>
</dbReference>